<name>A0A0F9UHN0_9ZZZZ</name>
<comment type="caution">
    <text evidence="1">The sequence shown here is derived from an EMBL/GenBank/DDBJ whole genome shotgun (WGS) entry which is preliminary data.</text>
</comment>
<accession>A0A0F9UHN0</accession>
<organism evidence="1">
    <name type="scientific">marine sediment metagenome</name>
    <dbReference type="NCBI Taxonomy" id="412755"/>
    <lineage>
        <taxon>unclassified sequences</taxon>
        <taxon>metagenomes</taxon>
        <taxon>ecological metagenomes</taxon>
    </lineage>
</organism>
<sequence length="95" mass="10238">MANDLGFLEPLAVGWNDRGLGHGDYGVVDASGKLIAEIATGRYDHALLFATAPKLLEGCKKALTCNLNSDVRALIQNAVDEMILQQFKLKPPGEK</sequence>
<dbReference type="EMBL" id="LAZR01000105">
    <property type="protein sequence ID" value="KKN91169.1"/>
    <property type="molecule type" value="Genomic_DNA"/>
</dbReference>
<gene>
    <name evidence="1" type="ORF">LCGC14_0220350</name>
</gene>
<evidence type="ECO:0000313" key="1">
    <source>
        <dbReference type="EMBL" id="KKN91169.1"/>
    </source>
</evidence>
<dbReference type="AlphaFoldDB" id="A0A0F9UHN0"/>
<reference evidence="1" key="1">
    <citation type="journal article" date="2015" name="Nature">
        <title>Complex archaea that bridge the gap between prokaryotes and eukaryotes.</title>
        <authorList>
            <person name="Spang A."/>
            <person name="Saw J.H."/>
            <person name="Jorgensen S.L."/>
            <person name="Zaremba-Niedzwiedzka K."/>
            <person name="Martijn J."/>
            <person name="Lind A.E."/>
            <person name="van Eijk R."/>
            <person name="Schleper C."/>
            <person name="Guy L."/>
            <person name="Ettema T.J."/>
        </authorList>
    </citation>
    <scope>NUCLEOTIDE SEQUENCE</scope>
</reference>
<protein>
    <submittedName>
        <fullName evidence="1">Uncharacterized protein</fullName>
    </submittedName>
</protein>
<proteinExistence type="predicted"/>